<dbReference type="InterPro" id="IPR050109">
    <property type="entry name" value="HTH-type_TetR-like_transc_reg"/>
</dbReference>
<keyword evidence="3" id="KW-0804">Transcription</keyword>
<sequence>MMARTPSITQSQILEAARVVFLEKGFSATTVDVANRAGISSASIFKHFPTKEALFFAAMSERKGDRVWTAELADEIGHGDPRSDLLKIALRIASYTGDLLPQMMLAWSVRQPGEIVRPPGIEADFAALTAYLGREMALGRIVRGDPTIPALTLLHTVVGFTMSQTLENTAVSLDTSRFLEDFVNLLWRSLDPNLHRT</sequence>
<dbReference type="Pfam" id="PF00440">
    <property type="entry name" value="TetR_N"/>
    <property type="match status" value="1"/>
</dbReference>
<evidence type="ECO:0000313" key="6">
    <source>
        <dbReference type="EMBL" id="KZL49977.1"/>
    </source>
</evidence>
<evidence type="ECO:0000256" key="1">
    <source>
        <dbReference type="ARBA" id="ARBA00023015"/>
    </source>
</evidence>
<feature type="domain" description="HTH tetR-type" evidence="5">
    <location>
        <begin position="7"/>
        <end position="66"/>
    </location>
</feature>
<gene>
    <name evidence="6" type="ORF">A2T98_09975</name>
</gene>
<dbReference type="RefSeq" id="WP_063872648.1">
    <property type="nucleotide sequence ID" value="NZ_CAWMRI010000122.1"/>
</dbReference>
<evidence type="ECO:0000256" key="2">
    <source>
        <dbReference type="ARBA" id="ARBA00023125"/>
    </source>
</evidence>
<organism evidence="6 7">
    <name type="scientific">Nodularia spumigena CENA596</name>
    <dbReference type="NCBI Taxonomy" id="1819295"/>
    <lineage>
        <taxon>Bacteria</taxon>
        <taxon>Bacillati</taxon>
        <taxon>Cyanobacteriota</taxon>
        <taxon>Cyanophyceae</taxon>
        <taxon>Nostocales</taxon>
        <taxon>Nodulariaceae</taxon>
        <taxon>Nodularia</taxon>
    </lineage>
</organism>
<reference evidence="6 7" key="1">
    <citation type="submission" date="2016-04" db="EMBL/GenBank/DDBJ databases">
        <title>Draft Genome Assembly of the Bloom-forming Cyanobacterium Nodularia spumigena Strain CENA596 in Shrimp Production Ponds.</title>
        <authorList>
            <person name="Popin R.V."/>
            <person name="Rigonato J."/>
            <person name="Abreu V.A."/>
            <person name="Andreote A.P."/>
            <person name="Silveira S.B."/>
            <person name="Odebrecht C."/>
            <person name="Fiore M.F."/>
        </authorList>
    </citation>
    <scope>NUCLEOTIDE SEQUENCE [LARGE SCALE GENOMIC DNA]</scope>
    <source>
        <strain evidence="6 7">CENA596</strain>
    </source>
</reference>
<dbReference type="SUPFAM" id="SSF46689">
    <property type="entry name" value="Homeodomain-like"/>
    <property type="match status" value="1"/>
</dbReference>
<proteinExistence type="predicted"/>
<dbReference type="Gene3D" id="1.10.357.10">
    <property type="entry name" value="Tetracycline Repressor, domain 2"/>
    <property type="match status" value="1"/>
</dbReference>
<keyword evidence="2 4" id="KW-0238">DNA-binding</keyword>
<dbReference type="GO" id="GO:0003700">
    <property type="term" value="F:DNA-binding transcription factor activity"/>
    <property type="evidence" value="ECO:0007669"/>
    <property type="project" value="TreeGrafter"/>
</dbReference>
<dbReference type="AlphaFoldDB" id="A0A166JPL5"/>
<accession>A0A166JPL5</accession>
<dbReference type="GO" id="GO:0000976">
    <property type="term" value="F:transcription cis-regulatory region binding"/>
    <property type="evidence" value="ECO:0007669"/>
    <property type="project" value="TreeGrafter"/>
</dbReference>
<evidence type="ECO:0000313" key="7">
    <source>
        <dbReference type="Proteomes" id="UP000076555"/>
    </source>
</evidence>
<comment type="caution">
    <text evidence="6">The sequence shown here is derived from an EMBL/GenBank/DDBJ whole genome shotgun (WGS) entry which is preliminary data.</text>
</comment>
<feature type="DNA-binding region" description="H-T-H motif" evidence="4">
    <location>
        <begin position="29"/>
        <end position="48"/>
    </location>
</feature>
<dbReference type="InterPro" id="IPR023772">
    <property type="entry name" value="DNA-bd_HTH_TetR-type_CS"/>
</dbReference>
<evidence type="ECO:0000259" key="5">
    <source>
        <dbReference type="PROSITE" id="PS50977"/>
    </source>
</evidence>
<dbReference type="EMBL" id="LWAJ01000122">
    <property type="protein sequence ID" value="KZL49977.1"/>
    <property type="molecule type" value="Genomic_DNA"/>
</dbReference>
<dbReference type="InterPro" id="IPR009057">
    <property type="entry name" value="Homeodomain-like_sf"/>
</dbReference>
<dbReference type="InterPro" id="IPR001647">
    <property type="entry name" value="HTH_TetR"/>
</dbReference>
<dbReference type="PRINTS" id="PR00455">
    <property type="entry name" value="HTHTETR"/>
</dbReference>
<evidence type="ECO:0000256" key="3">
    <source>
        <dbReference type="ARBA" id="ARBA00023163"/>
    </source>
</evidence>
<keyword evidence="1" id="KW-0805">Transcription regulation</keyword>
<evidence type="ECO:0000256" key="4">
    <source>
        <dbReference type="PROSITE-ProRule" id="PRU00335"/>
    </source>
</evidence>
<dbReference type="PANTHER" id="PTHR30055:SF238">
    <property type="entry name" value="MYCOFACTOCIN BIOSYNTHESIS TRANSCRIPTIONAL REGULATOR MFTR-RELATED"/>
    <property type="match status" value="1"/>
</dbReference>
<dbReference type="PROSITE" id="PS01081">
    <property type="entry name" value="HTH_TETR_1"/>
    <property type="match status" value="1"/>
</dbReference>
<dbReference type="PROSITE" id="PS50977">
    <property type="entry name" value="HTH_TETR_2"/>
    <property type="match status" value="1"/>
</dbReference>
<dbReference type="Proteomes" id="UP000076555">
    <property type="component" value="Unassembled WGS sequence"/>
</dbReference>
<name>A0A166JPL5_NODSP</name>
<protein>
    <recommendedName>
        <fullName evidence="5">HTH tetR-type domain-containing protein</fullName>
    </recommendedName>
</protein>
<dbReference type="PANTHER" id="PTHR30055">
    <property type="entry name" value="HTH-TYPE TRANSCRIPTIONAL REGULATOR RUTR"/>
    <property type="match status" value="1"/>
</dbReference>